<keyword evidence="2" id="KW-0472">Membrane</keyword>
<evidence type="ECO:0000256" key="1">
    <source>
        <dbReference type="SAM" id="MobiDB-lite"/>
    </source>
</evidence>
<keyword evidence="2" id="KW-0812">Transmembrane</keyword>
<feature type="region of interest" description="Disordered" evidence="1">
    <location>
        <begin position="23"/>
        <end position="48"/>
    </location>
</feature>
<dbReference type="AlphaFoldDB" id="A0A417Z234"/>
<feature type="transmembrane region" description="Helical" evidence="2">
    <location>
        <begin position="99"/>
        <end position="116"/>
    </location>
</feature>
<dbReference type="Proteomes" id="UP000285376">
    <property type="component" value="Unassembled WGS sequence"/>
</dbReference>
<feature type="transmembrane region" description="Helical" evidence="2">
    <location>
        <begin position="68"/>
        <end position="87"/>
    </location>
</feature>
<evidence type="ECO:0000313" key="4">
    <source>
        <dbReference type="Proteomes" id="UP000285376"/>
    </source>
</evidence>
<evidence type="ECO:0008006" key="5">
    <source>
        <dbReference type="Google" id="ProtNLM"/>
    </source>
</evidence>
<comment type="caution">
    <text evidence="3">The sequence shown here is derived from an EMBL/GenBank/DDBJ whole genome shotgun (WGS) entry which is preliminary data.</text>
</comment>
<evidence type="ECO:0000313" key="3">
    <source>
        <dbReference type="EMBL" id="RHW44614.1"/>
    </source>
</evidence>
<keyword evidence="2" id="KW-1133">Transmembrane helix</keyword>
<protein>
    <recommendedName>
        <fullName evidence="5">DUF3040 domain-containing protein</fullName>
    </recommendedName>
</protein>
<dbReference type="RefSeq" id="WP_118914343.1">
    <property type="nucleotide sequence ID" value="NZ_CBCRVH010000015.1"/>
</dbReference>
<sequence length="134" mass="15275">MTVENGTTPPREMTRMEASRLLGERDRLPTTERQRIKRATHSGRRLDAPHERDLQRAMLLEERGSRRLSAILLALGPLVMPFSLVTTVADGESFGLRDALAVIVLALAPFVFWQLWRQRSLERQLGRTPETDLT</sequence>
<accession>A0A417Z234</accession>
<evidence type="ECO:0000256" key="2">
    <source>
        <dbReference type="SAM" id="Phobius"/>
    </source>
</evidence>
<name>A0A417Z234_9MICO</name>
<dbReference type="EMBL" id="QWLM01000015">
    <property type="protein sequence ID" value="RHW44614.1"/>
    <property type="molecule type" value="Genomic_DNA"/>
</dbReference>
<proteinExistence type="predicted"/>
<organism evidence="3 4">
    <name type="scientific">Dermacoccus abyssi</name>
    <dbReference type="NCBI Taxonomy" id="322596"/>
    <lineage>
        <taxon>Bacteria</taxon>
        <taxon>Bacillati</taxon>
        <taxon>Actinomycetota</taxon>
        <taxon>Actinomycetes</taxon>
        <taxon>Micrococcales</taxon>
        <taxon>Dermacoccaceae</taxon>
        <taxon>Dermacoccus</taxon>
    </lineage>
</organism>
<gene>
    <name evidence="3" type="ORF">D1832_12150</name>
</gene>
<feature type="compositionally biased region" description="Basic and acidic residues" evidence="1">
    <location>
        <begin position="23"/>
        <end position="34"/>
    </location>
</feature>
<reference evidence="3 4" key="1">
    <citation type="submission" date="2018-08" db="EMBL/GenBank/DDBJ databases">
        <title>Whole genome sequence analysis of Dermacoccus abyssi bacteria isolated from Deep Mariana trench Micromonospora spp reveals genes involved in the environmental adaptation and production of secondary metabolites.</title>
        <authorList>
            <person name="Abdel-Mageed W.M."/>
            <person name="Lehri B."/>
            <person name="Nouioui I."/>
            <person name="Goodfellow I."/>
            <person name="Jaspars M."/>
            <person name="Karlyshev A."/>
        </authorList>
    </citation>
    <scope>NUCLEOTIDE SEQUENCE [LARGE SCALE GENOMIC DNA]</scope>
    <source>
        <strain evidence="3 4">MT1.1</strain>
    </source>
</reference>